<keyword evidence="2" id="KW-1185">Reference proteome</keyword>
<gene>
    <name evidence="1" type="ORF">PARMNEM_LOCUS2980</name>
</gene>
<sequence>MYVCLFLVSLFPFIVFQITTILRKFHFNNVLRQLLFVVTSFTDISRNSRSRKAATSIAIDRTRVDARTVGPIRDLDRVHVHVQGRVVVRTVAPGPEVDVPEVDALEAEAEADVQVLEAEDQNRTTVGLGLENGLDRAAADPEQSPVLRPDIVLPVPKRRASTKAEVMRMVTSWLRHR</sequence>
<name>A0AAV1KDX6_9NEOP</name>
<dbReference type="Proteomes" id="UP001314205">
    <property type="component" value="Unassembled WGS sequence"/>
</dbReference>
<protein>
    <submittedName>
        <fullName evidence="1">Uncharacterized protein</fullName>
    </submittedName>
</protein>
<dbReference type="EMBL" id="CAVLGL010000024">
    <property type="protein sequence ID" value="CAK1581293.1"/>
    <property type="molecule type" value="Genomic_DNA"/>
</dbReference>
<proteinExistence type="predicted"/>
<reference evidence="1 2" key="1">
    <citation type="submission" date="2023-11" db="EMBL/GenBank/DDBJ databases">
        <authorList>
            <person name="Hedman E."/>
            <person name="Englund M."/>
            <person name="Stromberg M."/>
            <person name="Nyberg Akerstrom W."/>
            <person name="Nylinder S."/>
            <person name="Jareborg N."/>
            <person name="Kallberg Y."/>
            <person name="Kronander E."/>
        </authorList>
    </citation>
    <scope>NUCLEOTIDE SEQUENCE [LARGE SCALE GENOMIC DNA]</scope>
</reference>
<dbReference type="AlphaFoldDB" id="A0AAV1KDX6"/>
<organism evidence="1 2">
    <name type="scientific">Parnassius mnemosyne</name>
    <name type="common">clouded apollo</name>
    <dbReference type="NCBI Taxonomy" id="213953"/>
    <lineage>
        <taxon>Eukaryota</taxon>
        <taxon>Metazoa</taxon>
        <taxon>Ecdysozoa</taxon>
        <taxon>Arthropoda</taxon>
        <taxon>Hexapoda</taxon>
        <taxon>Insecta</taxon>
        <taxon>Pterygota</taxon>
        <taxon>Neoptera</taxon>
        <taxon>Endopterygota</taxon>
        <taxon>Lepidoptera</taxon>
        <taxon>Glossata</taxon>
        <taxon>Ditrysia</taxon>
        <taxon>Papilionoidea</taxon>
        <taxon>Papilionidae</taxon>
        <taxon>Parnassiinae</taxon>
        <taxon>Parnassini</taxon>
        <taxon>Parnassius</taxon>
        <taxon>Driopa</taxon>
    </lineage>
</organism>
<accession>A0AAV1KDX6</accession>
<evidence type="ECO:0000313" key="1">
    <source>
        <dbReference type="EMBL" id="CAK1581293.1"/>
    </source>
</evidence>
<comment type="caution">
    <text evidence="1">The sequence shown here is derived from an EMBL/GenBank/DDBJ whole genome shotgun (WGS) entry which is preliminary data.</text>
</comment>
<evidence type="ECO:0000313" key="2">
    <source>
        <dbReference type="Proteomes" id="UP001314205"/>
    </source>
</evidence>